<dbReference type="PROSITE" id="PS50968">
    <property type="entry name" value="BIOTINYL_LIPOYL"/>
    <property type="match status" value="1"/>
</dbReference>
<feature type="domain" description="Lipoyl-binding" evidence="6">
    <location>
        <begin position="43"/>
        <end position="118"/>
    </location>
</feature>
<dbReference type="EC" id="2.3.1.-" evidence="4"/>
<dbReference type="Gene3D" id="4.10.320.10">
    <property type="entry name" value="E3-binding domain"/>
    <property type="match status" value="1"/>
</dbReference>
<dbReference type="InParanoid" id="A0A096P7M6"/>
<dbReference type="GO" id="GO:0006086">
    <property type="term" value="P:pyruvate decarboxylation to acetyl-CoA"/>
    <property type="evidence" value="ECO:0007669"/>
    <property type="project" value="InterPro"/>
</dbReference>
<evidence type="ECO:0000259" key="6">
    <source>
        <dbReference type="PROSITE" id="PS50968"/>
    </source>
</evidence>
<keyword evidence="3" id="KW-0809">Transit peptide</keyword>
<dbReference type="SUPFAM" id="SSF52777">
    <property type="entry name" value="CoA-dependent acyltransferases"/>
    <property type="match status" value="1"/>
</dbReference>
<keyword evidence="8" id="KW-1185">Reference proteome</keyword>
<evidence type="ECO:0000313" key="8">
    <source>
        <dbReference type="Proteomes" id="UP000009170"/>
    </source>
</evidence>
<dbReference type="GeneID" id="9832911"/>
<evidence type="ECO:0000256" key="3">
    <source>
        <dbReference type="ARBA" id="ARBA00022946"/>
    </source>
</evidence>
<dbReference type="STRING" id="70448.A0A096P7M6"/>
<comment type="cofactor">
    <cofactor evidence="4">
        <name>(R)-lipoate</name>
        <dbReference type="ChEBI" id="CHEBI:83088"/>
    </cofactor>
</comment>
<evidence type="ECO:0000313" key="7">
    <source>
        <dbReference type="EMBL" id="CEF97014.1"/>
    </source>
</evidence>
<comment type="caution">
    <text evidence="7">The sequence shown here is derived from an EMBL/GenBank/DDBJ whole genome shotgun (WGS) entry which is preliminary data.</text>
</comment>
<comment type="similarity">
    <text evidence="1 4">Belongs to the 2-oxoacid dehydrogenase family.</text>
</comment>
<dbReference type="AlphaFoldDB" id="A0A096P7M6"/>
<dbReference type="Pfam" id="PF00198">
    <property type="entry name" value="2-oxoacid_dh"/>
    <property type="match status" value="1"/>
</dbReference>
<sequence length="460" mass="46591">MSSAVSMRARASRAITGKVLARSRNVKGGVSRRARDASVKAEVKEIFMPALSSTMTEGKIVSWLVGEGDSIGKGDAVVVVESDKADMDVESFVDGIIAHISVEDGEVATVGAPIAYVVDSESEIEAAKAKASGGAAAPAPAAAAPAPAAAPASAPAPAAAAAAPAAPAPAAPAAPAGRIVKHKVDLKNVRGSGLNRRITASDIEAAAGLPPTPAANAAPAAAAAPAPTKPQAVAPPAPTGTIVPLSGMQAAVAKNMLPSLSVPVSRIAMSICTDEFDKLYASLKPKGVTMTALLTKAIGVALAQHPIMYSTYHDGKGIEYNDKVNIACAVALEDGLITPVLRDCANTDVYQIGRDWSGLVKKARGSGLSPADYAGGNFTVSNLGMFGVDQFDAILPPNQSCILAVGSSKKTVVPVGGMIGVKSFMTVNIVADHRHINGNVAADFGKTLRDVIENPASLTM</sequence>
<dbReference type="EMBL" id="CAID01000003">
    <property type="protein sequence ID" value="CEF97014.1"/>
    <property type="molecule type" value="Genomic_DNA"/>
</dbReference>
<dbReference type="FunCoup" id="A0A096P7M6">
    <property type="interactions" value="507"/>
</dbReference>
<dbReference type="Proteomes" id="UP000009170">
    <property type="component" value="Unassembled WGS sequence"/>
</dbReference>
<dbReference type="PROSITE" id="PS00189">
    <property type="entry name" value="LIPOYL"/>
    <property type="match status" value="1"/>
</dbReference>
<evidence type="ECO:0000256" key="2">
    <source>
        <dbReference type="ARBA" id="ARBA00022823"/>
    </source>
</evidence>
<keyword evidence="4" id="KW-0808">Transferase</keyword>
<name>A0A096P7M6_OSTTA</name>
<dbReference type="InterPro" id="IPR011053">
    <property type="entry name" value="Single_hybrid_motif"/>
</dbReference>
<dbReference type="PANTHER" id="PTHR23151">
    <property type="entry name" value="DIHYDROLIPOAMIDE ACETYL/SUCCINYL-TRANSFERASE-RELATED"/>
    <property type="match status" value="1"/>
</dbReference>
<accession>A0A096P7M6</accession>
<dbReference type="Gene3D" id="3.30.559.10">
    <property type="entry name" value="Chloramphenicol acetyltransferase-like domain"/>
    <property type="match status" value="1"/>
</dbReference>
<dbReference type="OrthoDB" id="537444at2759"/>
<dbReference type="InterPro" id="IPR045257">
    <property type="entry name" value="E2/Pdx1"/>
</dbReference>
<dbReference type="PANTHER" id="PTHR23151:SF75">
    <property type="entry name" value="DIHYDROLIPOYLLYSINE-RESIDUE ACETYLTRANSFERASE COMPONENT 5 OF PYRUVATE DEHYDROGENASE COMPLEX, CHLOROPLASTIC"/>
    <property type="match status" value="1"/>
</dbReference>
<feature type="region of interest" description="Disordered" evidence="5">
    <location>
        <begin position="214"/>
        <end position="234"/>
    </location>
</feature>
<dbReference type="InterPro" id="IPR023213">
    <property type="entry name" value="CAT-like_dom_sf"/>
</dbReference>
<dbReference type="GO" id="GO:0045254">
    <property type="term" value="C:pyruvate dehydrogenase complex"/>
    <property type="evidence" value="ECO:0007669"/>
    <property type="project" value="InterPro"/>
</dbReference>
<organism evidence="7 8">
    <name type="scientific">Ostreococcus tauri</name>
    <name type="common">Marine green alga</name>
    <dbReference type="NCBI Taxonomy" id="70448"/>
    <lineage>
        <taxon>Eukaryota</taxon>
        <taxon>Viridiplantae</taxon>
        <taxon>Chlorophyta</taxon>
        <taxon>Mamiellophyceae</taxon>
        <taxon>Mamiellales</taxon>
        <taxon>Bathycoccaceae</taxon>
        <taxon>Ostreococcus</taxon>
    </lineage>
</organism>
<reference evidence="8" key="1">
    <citation type="journal article" date="2006" name="Proc. Natl. Acad. Sci. U.S.A.">
        <title>Genome analysis of the smallest free-living eukaryote Ostreococcus tauri unveils many unique features.</title>
        <authorList>
            <person name="Derelle E."/>
            <person name="Ferraz C."/>
            <person name="Rombauts S."/>
            <person name="Rouze P."/>
            <person name="Worden A.Z."/>
            <person name="Robbens S."/>
            <person name="Partensky F."/>
            <person name="Degroeve S."/>
            <person name="Echeynie S."/>
            <person name="Cooke R."/>
            <person name="Saeys Y."/>
            <person name="Wuyts J."/>
            <person name="Jabbari K."/>
            <person name="Bowler C."/>
            <person name="Panaud O."/>
            <person name="Piegu B."/>
            <person name="Ball S.G."/>
            <person name="Ral J.-P."/>
            <person name="Bouget F.-Y."/>
            <person name="Piganeau G."/>
            <person name="De Baets B."/>
            <person name="Picard A."/>
            <person name="Delseny M."/>
            <person name="Demaille J."/>
            <person name="Van de Peer Y."/>
            <person name="Moreau H."/>
        </authorList>
    </citation>
    <scope>NUCLEOTIDE SEQUENCE [LARGE SCALE GENOMIC DNA]</scope>
    <source>
        <strain evidence="8">OTTH 0595 / CCAP 157/2 / RCC745</strain>
    </source>
</reference>
<dbReference type="Gene3D" id="2.40.50.100">
    <property type="match status" value="1"/>
</dbReference>
<feature type="compositionally biased region" description="Low complexity" evidence="5">
    <location>
        <begin position="214"/>
        <end position="232"/>
    </location>
</feature>
<evidence type="ECO:0000256" key="5">
    <source>
        <dbReference type="SAM" id="MobiDB-lite"/>
    </source>
</evidence>
<dbReference type="InterPro" id="IPR036625">
    <property type="entry name" value="E3-bd_dom_sf"/>
</dbReference>
<proteinExistence type="inferred from homology"/>
<dbReference type="InterPro" id="IPR000089">
    <property type="entry name" value="Biotin_lipoyl"/>
</dbReference>
<dbReference type="CDD" id="cd06849">
    <property type="entry name" value="lipoyl_domain"/>
    <property type="match status" value="1"/>
</dbReference>
<dbReference type="InterPro" id="IPR001078">
    <property type="entry name" value="2-oxoacid_DH_actylTfrase"/>
</dbReference>
<keyword evidence="2 4" id="KW-0450">Lipoyl</keyword>
<dbReference type="SUPFAM" id="SSF51230">
    <property type="entry name" value="Single hybrid motif"/>
    <property type="match status" value="1"/>
</dbReference>
<evidence type="ECO:0000256" key="4">
    <source>
        <dbReference type="RuleBase" id="RU003423"/>
    </source>
</evidence>
<dbReference type="FunFam" id="2.40.50.100:FF:000010">
    <property type="entry name" value="Acetyltransferase component of pyruvate dehydrogenase complex"/>
    <property type="match status" value="1"/>
</dbReference>
<dbReference type="KEGG" id="ota:OT_ostta03g01030"/>
<dbReference type="GO" id="GO:0004742">
    <property type="term" value="F:dihydrolipoyllysine-residue acetyltransferase activity"/>
    <property type="evidence" value="ECO:0007669"/>
    <property type="project" value="TreeGrafter"/>
</dbReference>
<evidence type="ECO:0000256" key="1">
    <source>
        <dbReference type="ARBA" id="ARBA00007317"/>
    </source>
</evidence>
<protein>
    <recommendedName>
        <fullName evidence="4">Dihydrolipoamide acetyltransferase component of pyruvate dehydrogenase complex</fullName>
        <ecNumber evidence="4">2.3.1.-</ecNumber>
    </recommendedName>
</protein>
<reference evidence="7 8" key="2">
    <citation type="journal article" date="2014" name="BMC Genomics">
        <title>An improved genome of the model marine alga Ostreococcus tauri unfolds by assessing Illumina de novo assemblies.</title>
        <authorList>
            <person name="Blanc-Mathieu R."/>
            <person name="Verhelst B."/>
            <person name="Derelle E."/>
            <person name="Rombauts S."/>
            <person name="Bouget F.Y."/>
            <person name="Carre I."/>
            <person name="Chateau A."/>
            <person name="Eyre-Walker A."/>
            <person name="Grimsley N."/>
            <person name="Moreau H."/>
            <person name="Piegu B."/>
            <person name="Rivals E."/>
            <person name="Schackwitz W."/>
            <person name="Van de Peer Y."/>
            <person name="Piganeau G."/>
        </authorList>
    </citation>
    <scope>NUCLEOTIDE SEQUENCE [LARGE SCALE GENOMIC DNA]</scope>
    <source>
        <strain evidence="8">OTTH 0595 / CCAP 157/2 / RCC745</strain>
    </source>
</reference>
<dbReference type="Pfam" id="PF00364">
    <property type="entry name" value="Biotin_lipoyl"/>
    <property type="match status" value="1"/>
</dbReference>
<gene>
    <name evidence="7" type="ORF">OT_ostta03g01030</name>
</gene>
<dbReference type="InterPro" id="IPR003016">
    <property type="entry name" value="2-oxoA_DH_lipoyl-BS"/>
</dbReference>
<keyword evidence="4" id="KW-0012">Acyltransferase</keyword>
<dbReference type="RefSeq" id="XP_022838432.1">
    <property type="nucleotide sequence ID" value="XM_022984695.1"/>
</dbReference>